<evidence type="ECO:0000256" key="11">
    <source>
        <dbReference type="ARBA" id="ARBA00024535"/>
    </source>
</evidence>
<evidence type="ECO:0000256" key="2">
    <source>
        <dbReference type="ARBA" id="ARBA00002923"/>
    </source>
</evidence>
<dbReference type="EMBL" id="LYDR01000152">
    <property type="protein sequence ID" value="ODA28698.1"/>
    <property type="molecule type" value="Genomic_DNA"/>
</dbReference>
<comment type="caution">
    <text evidence="12">The sequence shown here is derived from an EMBL/GenBank/DDBJ whole genome shotgun (WGS) entry which is preliminary data.</text>
</comment>
<dbReference type="GO" id="GO:0016020">
    <property type="term" value="C:membrane"/>
    <property type="evidence" value="ECO:0007669"/>
    <property type="project" value="GOC"/>
</dbReference>
<evidence type="ECO:0000256" key="3">
    <source>
        <dbReference type="ARBA" id="ARBA00005002"/>
    </source>
</evidence>
<evidence type="ECO:0000256" key="9">
    <source>
        <dbReference type="ARBA" id="ARBA00022833"/>
    </source>
</evidence>
<evidence type="ECO:0000256" key="1">
    <source>
        <dbReference type="ARBA" id="ARBA00001947"/>
    </source>
</evidence>
<keyword evidence="10" id="KW-0443">Lipid metabolism</keyword>
<keyword evidence="9" id="KW-0862">Zinc</keyword>
<protein>
    <recommendedName>
        <fullName evidence="4">UDP-3-O-acyl-N-acetylglucosamine deacetylase</fullName>
        <ecNumber evidence="4">3.5.1.108</ecNumber>
    </recommendedName>
</protein>
<dbReference type="InterPro" id="IPR015870">
    <property type="entry name" value="UDP-acyl_N-AcGlcN_deAcase_N"/>
</dbReference>
<accession>A0A1C3E627</accession>
<comment type="catalytic activity">
    <reaction evidence="11">
        <text>a UDP-3-O-[(3R)-3-hydroxyacyl]-N-acetyl-alpha-D-glucosamine + H2O = a UDP-3-O-[(3R)-3-hydroxyacyl]-alpha-D-glucosamine + acetate</text>
        <dbReference type="Rhea" id="RHEA:67816"/>
        <dbReference type="ChEBI" id="CHEBI:15377"/>
        <dbReference type="ChEBI" id="CHEBI:30089"/>
        <dbReference type="ChEBI" id="CHEBI:137740"/>
        <dbReference type="ChEBI" id="CHEBI:173225"/>
        <dbReference type="EC" id="3.5.1.108"/>
    </reaction>
</comment>
<dbReference type="SUPFAM" id="SSF54211">
    <property type="entry name" value="Ribosomal protein S5 domain 2-like"/>
    <property type="match status" value="2"/>
</dbReference>
<dbReference type="Pfam" id="PF03331">
    <property type="entry name" value="LpxC"/>
    <property type="match status" value="1"/>
</dbReference>
<gene>
    <name evidence="12" type="ORF">A6X21_11955</name>
</gene>
<evidence type="ECO:0000313" key="13">
    <source>
        <dbReference type="Proteomes" id="UP000094828"/>
    </source>
</evidence>
<evidence type="ECO:0000256" key="10">
    <source>
        <dbReference type="ARBA" id="ARBA00023098"/>
    </source>
</evidence>
<proteinExistence type="predicted"/>
<dbReference type="Gene3D" id="3.30.1700.10">
    <property type="entry name" value="lpxc deacetylase, domain 2"/>
    <property type="match status" value="1"/>
</dbReference>
<keyword evidence="6" id="KW-0441">Lipid A biosynthesis</keyword>
<keyword evidence="7" id="KW-0479">Metal-binding</keyword>
<reference evidence="12 13" key="1">
    <citation type="submission" date="2016-05" db="EMBL/GenBank/DDBJ databases">
        <title>Genomic and physiological characterization of Planctopirus sp. isolated from fresh water lake.</title>
        <authorList>
            <person name="Subhash Y."/>
            <person name="Ramana C."/>
        </authorList>
    </citation>
    <scope>NUCLEOTIDE SEQUENCE [LARGE SCALE GENOMIC DNA]</scope>
    <source>
        <strain evidence="12 13">JC280</strain>
    </source>
</reference>
<evidence type="ECO:0000313" key="12">
    <source>
        <dbReference type="EMBL" id="ODA28698.1"/>
    </source>
</evidence>
<dbReference type="GO" id="GO:0103117">
    <property type="term" value="F:UDP-3-O-acyl-N-acetylglucosamine deacetylase activity"/>
    <property type="evidence" value="ECO:0007669"/>
    <property type="project" value="UniProtKB-EC"/>
</dbReference>
<dbReference type="RefSeq" id="WP_068852266.1">
    <property type="nucleotide sequence ID" value="NZ_LYDR01000152.1"/>
</dbReference>
<evidence type="ECO:0000256" key="6">
    <source>
        <dbReference type="ARBA" id="ARBA00022556"/>
    </source>
</evidence>
<keyword evidence="13" id="KW-1185">Reference proteome</keyword>
<dbReference type="InterPro" id="IPR011334">
    <property type="entry name" value="UDP-acyl_GlcNac_deAcase_C"/>
</dbReference>
<dbReference type="EC" id="3.5.1.108" evidence="4"/>
<evidence type="ECO:0000256" key="8">
    <source>
        <dbReference type="ARBA" id="ARBA00022801"/>
    </source>
</evidence>
<organism evidence="12 13">
    <name type="scientific">Planctopirus hydrillae</name>
    <dbReference type="NCBI Taxonomy" id="1841610"/>
    <lineage>
        <taxon>Bacteria</taxon>
        <taxon>Pseudomonadati</taxon>
        <taxon>Planctomycetota</taxon>
        <taxon>Planctomycetia</taxon>
        <taxon>Planctomycetales</taxon>
        <taxon>Planctomycetaceae</taxon>
        <taxon>Planctopirus</taxon>
    </lineage>
</organism>
<dbReference type="GO" id="GO:0046872">
    <property type="term" value="F:metal ion binding"/>
    <property type="evidence" value="ECO:0007669"/>
    <property type="project" value="UniProtKB-KW"/>
</dbReference>
<sequence length="311" mass="34636">MRAPRRQRTLERAVEMSGIGFFTNADVTISFHPQAEGMGISFQRTDLKSTGPVQARIENVIRKERRTAISQGGVTVELIEHVMAALAGLQIDNCLVRLNAPEPPGCDGSSLDFVQCLLDGGIVEQNAYRDLIVVTQPQAIVTENDSVALSASPISRHGLVITYELDYGPRSPIKPQSFSLEVTPETFITLVAFARTFVAEEEVKYLQSQGYGQRVTEKDLLIFGPDGPIGNALRTRDECVRHKILDCIGDFALIGCDLHGHFRAFRTGHHHNHQIIERIKQTHEIIRAPEYVCFQPHFPLKDLSQELALQS</sequence>
<keyword evidence="5" id="KW-0444">Lipid biosynthesis</keyword>
<comment type="cofactor">
    <cofactor evidence="1">
        <name>Zn(2+)</name>
        <dbReference type="ChEBI" id="CHEBI:29105"/>
    </cofactor>
</comment>
<dbReference type="InterPro" id="IPR004463">
    <property type="entry name" value="UDP-acyl_GlcNac_deAcase"/>
</dbReference>
<comment type="function">
    <text evidence="2">Catalyzes the hydrolysis of UDP-3-O-myristoyl-N-acetylglucosamine to form UDP-3-O-myristoylglucosamine and acetate, the committed step in lipid A biosynthesis.</text>
</comment>
<dbReference type="Gene3D" id="3.30.230.20">
    <property type="entry name" value="lpxc deacetylase, domain 1"/>
    <property type="match status" value="1"/>
</dbReference>
<dbReference type="STRING" id="1841610.A6X21_11955"/>
<dbReference type="PANTHER" id="PTHR33694">
    <property type="entry name" value="UDP-3-O-ACYL-N-ACETYLGLUCOSAMINE DEACETYLASE 1, MITOCHONDRIAL-RELATED"/>
    <property type="match status" value="1"/>
</dbReference>
<dbReference type="Proteomes" id="UP000094828">
    <property type="component" value="Unassembled WGS sequence"/>
</dbReference>
<dbReference type="GO" id="GO:0009245">
    <property type="term" value="P:lipid A biosynthetic process"/>
    <property type="evidence" value="ECO:0007669"/>
    <property type="project" value="UniProtKB-KW"/>
</dbReference>
<keyword evidence="8" id="KW-0378">Hydrolase</keyword>
<dbReference type="PANTHER" id="PTHR33694:SF1">
    <property type="entry name" value="UDP-3-O-ACYL-N-ACETYLGLUCOSAMINE DEACETYLASE 1, MITOCHONDRIAL-RELATED"/>
    <property type="match status" value="1"/>
</dbReference>
<dbReference type="OrthoDB" id="9772788at2"/>
<evidence type="ECO:0000256" key="4">
    <source>
        <dbReference type="ARBA" id="ARBA00012745"/>
    </source>
</evidence>
<evidence type="ECO:0000256" key="7">
    <source>
        <dbReference type="ARBA" id="ARBA00022723"/>
    </source>
</evidence>
<dbReference type="InterPro" id="IPR020568">
    <property type="entry name" value="Ribosomal_Su5_D2-typ_SF"/>
</dbReference>
<evidence type="ECO:0000256" key="5">
    <source>
        <dbReference type="ARBA" id="ARBA00022516"/>
    </source>
</evidence>
<dbReference type="UniPathway" id="UPA00359">
    <property type="reaction ID" value="UER00478"/>
</dbReference>
<dbReference type="AlphaFoldDB" id="A0A1C3E627"/>
<comment type="pathway">
    <text evidence="3">Glycolipid biosynthesis; lipid IV(A) biosynthesis; lipid IV(A) from (3R)-3-hydroxytetradecanoyl-[acyl-carrier-protein] and UDP-N-acetyl-alpha-D-glucosamine: step 2/6.</text>
</comment>
<name>A0A1C3E627_9PLAN</name>